<name>A0A930Y5F0_9PAST</name>
<organism evidence="2">
    <name type="scientific">Gallibacterium anatis</name>
    <dbReference type="NCBI Taxonomy" id="750"/>
    <lineage>
        <taxon>Bacteria</taxon>
        <taxon>Pseudomonadati</taxon>
        <taxon>Pseudomonadota</taxon>
        <taxon>Gammaproteobacteria</taxon>
        <taxon>Pasteurellales</taxon>
        <taxon>Pasteurellaceae</taxon>
        <taxon>Gallibacterium</taxon>
    </lineage>
</organism>
<sequence length="118" mass="12490">MVGNKKVTLTSDGNNGWTSSDTTLVPTYQNNEVTISYTVAPSGTGVSVQSFDIAGNKADKDGDNTLIDRNKITVALEHPEVNSNLMNDSSTTMVLNTAELEAGGSPSNVTVKICCRFC</sequence>
<feature type="compositionally biased region" description="Polar residues" evidence="1">
    <location>
        <begin position="7"/>
        <end position="23"/>
    </location>
</feature>
<proteinExistence type="predicted"/>
<gene>
    <name evidence="2" type="ORF">INT80_12325</name>
</gene>
<feature type="region of interest" description="Disordered" evidence="1">
    <location>
        <begin position="1"/>
        <end position="23"/>
    </location>
</feature>
<accession>A0A930Y5F0</accession>
<protein>
    <submittedName>
        <fullName evidence="2">Uncharacterized protein</fullName>
    </submittedName>
</protein>
<evidence type="ECO:0000256" key="1">
    <source>
        <dbReference type="SAM" id="MobiDB-lite"/>
    </source>
</evidence>
<dbReference type="AlphaFoldDB" id="A0A930Y5F0"/>
<comment type="caution">
    <text evidence="2">The sequence shown here is derived from an EMBL/GenBank/DDBJ whole genome shotgun (WGS) entry which is preliminary data.</text>
</comment>
<evidence type="ECO:0000313" key="2">
    <source>
        <dbReference type="EMBL" id="MBF4102950.1"/>
    </source>
</evidence>
<reference evidence="2" key="1">
    <citation type="submission" date="2020-11" db="EMBL/GenBank/DDBJ databases">
        <title>Gallibacterium anatis 1637, full genome, WGS.</title>
        <authorList>
            <person name="Laishevtcev A.I."/>
            <person name="Yakimova E.A."/>
            <person name="Petkovich D."/>
            <person name="Stepanova T.V."/>
            <person name="Kalendr R.S."/>
            <person name="Rubalsky E.O."/>
            <person name="Zulkarneev E.R."/>
            <person name="Aleshkin A.V."/>
        </authorList>
    </citation>
    <scope>NUCLEOTIDE SEQUENCE</scope>
    <source>
        <strain evidence="2">1637</strain>
    </source>
</reference>
<dbReference type="EMBL" id="JADION010000041">
    <property type="protein sequence ID" value="MBF4102950.1"/>
    <property type="molecule type" value="Genomic_DNA"/>
</dbReference>